<dbReference type="InterPro" id="IPR016136">
    <property type="entry name" value="DNA_helicase_N/primase_C"/>
</dbReference>
<accession>A0A1L8CW65</accession>
<dbReference type="EC" id="5.6.2.3" evidence="11 12"/>
<keyword evidence="8 12" id="KW-0238">DNA-binding</keyword>
<dbReference type="Pfam" id="PF00772">
    <property type="entry name" value="DnaB"/>
    <property type="match status" value="1"/>
</dbReference>
<dbReference type="NCBIfam" id="TIGR00665">
    <property type="entry name" value="DnaB"/>
    <property type="match status" value="1"/>
</dbReference>
<keyword evidence="9" id="KW-0413">Isomerase</keyword>
<dbReference type="SMART" id="SM00382">
    <property type="entry name" value="AAA"/>
    <property type="match status" value="1"/>
</dbReference>
<evidence type="ECO:0000313" key="14">
    <source>
        <dbReference type="EMBL" id="GAV23160.1"/>
    </source>
</evidence>
<dbReference type="PANTHER" id="PTHR30153:SF2">
    <property type="entry name" value="REPLICATIVE DNA HELICASE"/>
    <property type="match status" value="1"/>
</dbReference>
<evidence type="ECO:0000256" key="10">
    <source>
        <dbReference type="ARBA" id="ARBA00048954"/>
    </source>
</evidence>
<dbReference type="FunFam" id="3.40.50.300:FF:000076">
    <property type="entry name" value="Replicative DNA helicase"/>
    <property type="match status" value="1"/>
</dbReference>
<dbReference type="AlphaFoldDB" id="A0A1L8CW65"/>
<dbReference type="Pfam" id="PF03796">
    <property type="entry name" value="DnaB_C"/>
    <property type="match status" value="1"/>
</dbReference>
<dbReference type="InterPro" id="IPR007694">
    <property type="entry name" value="DNA_helicase_DnaB-like_C"/>
</dbReference>
<evidence type="ECO:0000256" key="8">
    <source>
        <dbReference type="ARBA" id="ARBA00023125"/>
    </source>
</evidence>
<organism evidence="14 15">
    <name type="scientific">Carboxydothermus pertinax</name>
    <dbReference type="NCBI Taxonomy" id="870242"/>
    <lineage>
        <taxon>Bacteria</taxon>
        <taxon>Bacillati</taxon>
        <taxon>Bacillota</taxon>
        <taxon>Clostridia</taxon>
        <taxon>Thermoanaerobacterales</taxon>
        <taxon>Thermoanaerobacteraceae</taxon>
        <taxon>Carboxydothermus</taxon>
    </lineage>
</organism>
<comment type="caution">
    <text evidence="14">The sequence shown here is derived from an EMBL/GenBank/DDBJ whole genome shotgun (WGS) entry which is preliminary data.</text>
</comment>
<comment type="function">
    <text evidence="12">The main replicative DNA helicase, it participates in initiation and elongation during chromosome replication. Travels ahead of the DNA replisome, separating dsDNA into templates for DNA synthesis. A processive ATP-dependent 5'-3' DNA helicase it has DNA-dependent ATPase activity.</text>
</comment>
<dbReference type="Gene3D" id="3.40.50.300">
    <property type="entry name" value="P-loop containing nucleotide triphosphate hydrolases"/>
    <property type="match status" value="1"/>
</dbReference>
<evidence type="ECO:0000256" key="11">
    <source>
        <dbReference type="NCBIfam" id="TIGR00665"/>
    </source>
</evidence>
<dbReference type="PROSITE" id="PS51199">
    <property type="entry name" value="SF4_HELICASE"/>
    <property type="match status" value="1"/>
</dbReference>
<keyword evidence="6 12" id="KW-0347">Helicase</keyword>
<dbReference type="RefSeq" id="WP_075859606.1">
    <property type="nucleotide sequence ID" value="NZ_BDJK01000032.1"/>
</dbReference>
<keyword evidence="7 12" id="KW-0067">ATP-binding</keyword>
<dbReference type="GO" id="GO:0005524">
    <property type="term" value="F:ATP binding"/>
    <property type="evidence" value="ECO:0007669"/>
    <property type="project" value="UniProtKB-UniRule"/>
</dbReference>
<dbReference type="GO" id="GO:0042802">
    <property type="term" value="F:identical protein binding"/>
    <property type="evidence" value="ECO:0007669"/>
    <property type="project" value="UniProtKB-ARBA"/>
</dbReference>
<evidence type="ECO:0000256" key="9">
    <source>
        <dbReference type="ARBA" id="ARBA00023235"/>
    </source>
</evidence>
<evidence type="ECO:0000256" key="1">
    <source>
        <dbReference type="ARBA" id="ARBA00008428"/>
    </source>
</evidence>
<comment type="similarity">
    <text evidence="1 12">Belongs to the helicase family. DnaB subfamily.</text>
</comment>
<dbReference type="NCBIfam" id="NF004384">
    <property type="entry name" value="PRK05748.1"/>
    <property type="match status" value="1"/>
</dbReference>
<reference evidence="15" key="1">
    <citation type="submission" date="2016-12" db="EMBL/GenBank/DDBJ databases">
        <title>Draft Genome Sequences od Carboxydothermus pertinax and islandicus, Hydrogenogenic Carboxydotrophic Bacteria.</title>
        <authorList>
            <person name="Fukuyama Y."/>
            <person name="Ohmae K."/>
            <person name="Yoneda Y."/>
            <person name="Yoshida T."/>
            <person name="Sako Y."/>
        </authorList>
    </citation>
    <scope>NUCLEOTIDE SEQUENCE [LARGE SCALE GENOMIC DNA]</scope>
    <source>
        <strain evidence="15">Ug1</strain>
    </source>
</reference>
<comment type="catalytic activity">
    <reaction evidence="10 12">
        <text>ATP + H2O = ADP + phosphate + H(+)</text>
        <dbReference type="Rhea" id="RHEA:13065"/>
        <dbReference type="ChEBI" id="CHEBI:15377"/>
        <dbReference type="ChEBI" id="CHEBI:15378"/>
        <dbReference type="ChEBI" id="CHEBI:30616"/>
        <dbReference type="ChEBI" id="CHEBI:43474"/>
        <dbReference type="ChEBI" id="CHEBI:456216"/>
        <dbReference type="EC" id="5.6.2.3"/>
    </reaction>
</comment>
<dbReference type="CDD" id="cd00984">
    <property type="entry name" value="DnaB_C"/>
    <property type="match status" value="1"/>
</dbReference>
<evidence type="ECO:0000256" key="12">
    <source>
        <dbReference type="RuleBase" id="RU362085"/>
    </source>
</evidence>
<dbReference type="OrthoDB" id="9773982at2"/>
<dbReference type="InterPro" id="IPR007692">
    <property type="entry name" value="DNA_helicase_DnaB"/>
</dbReference>
<dbReference type="SUPFAM" id="SSF52540">
    <property type="entry name" value="P-loop containing nucleoside triphosphate hydrolases"/>
    <property type="match status" value="1"/>
</dbReference>
<dbReference type="FunFam" id="1.10.860.10:FF:000001">
    <property type="entry name" value="Replicative DNA helicase"/>
    <property type="match status" value="1"/>
</dbReference>
<dbReference type="Gene3D" id="1.10.860.10">
    <property type="entry name" value="DNAb Helicase, Chain A"/>
    <property type="match status" value="1"/>
</dbReference>
<dbReference type="SUPFAM" id="SSF48024">
    <property type="entry name" value="N-terminal domain of DnaB helicase"/>
    <property type="match status" value="1"/>
</dbReference>
<keyword evidence="15" id="KW-1185">Reference proteome</keyword>
<dbReference type="STRING" id="870242.cpu_16700"/>
<dbReference type="GO" id="GO:0003677">
    <property type="term" value="F:DNA binding"/>
    <property type="evidence" value="ECO:0007669"/>
    <property type="project" value="UniProtKB-UniRule"/>
</dbReference>
<evidence type="ECO:0000256" key="6">
    <source>
        <dbReference type="ARBA" id="ARBA00022806"/>
    </source>
</evidence>
<dbReference type="GO" id="GO:0016887">
    <property type="term" value="F:ATP hydrolysis activity"/>
    <property type="evidence" value="ECO:0007669"/>
    <property type="project" value="RHEA"/>
</dbReference>
<dbReference type="EMBL" id="BDJK01000032">
    <property type="protein sequence ID" value="GAV23160.1"/>
    <property type="molecule type" value="Genomic_DNA"/>
</dbReference>
<name>A0A1L8CW65_9THEO</name>
<dbReference type="InterPro" id="IPR027417">
    <property type="entry name" value="P-loop_NTPase"/>
</dbReference>
<dbReference type="Proteomes" id="UP000187485">
    <property type="component" value="Unassembled WGS sequence"/>
</dbReference>
<dbReference type="GO" id="GO:0043139">
    <property type="term" value="F:5'-3' DNA helicase activity"/>
    <property type="evidence" value="ECO:0007669"/>
    <property type="project" value="UniProtKB-EC"/>
</dbReference>
<evidence type="ECO:0000259" key="13">
    <source>
        <dbReference type="PROSITE" id="PS51199"/>
    </source>
</evidence>
<evidence type="ECO:0000256" key="2">
    <source>
        <dbReference type="ARBA" id="ARBA00022515"/>
    </source>
</evidence>
<dbReference type="InterPro" id="IPR036185">
    <property type="entry name" value="DNA_heli_DnaB-like_N_sf"/>
</dbReference>
<sequence>MDELLKLPPQNIDAEQAVLGTILTKGENLYKVIEILKPEDFYREAHKLIYQVMLDLNEKGEPITLLTVTEALKQKGELERAGGVSYVASLLAMAVPETTLESHADIIEEKAILRHLIDLSEQIKRLSYNEKDAESILEEAERLVLEVGMKRNQQTYTAVREIVYEAIERIEFLYQNRGNITGIPTHFYDLDRMLNGLQKSDLIIIAARPAMGKTSFCLNIAQNAAIKSGVPVAVFSLEMSKEQLVTRMLTSEAMVDQHRVRAGELSDEDWLRLTEVAGVLARAPIYIDDTPGLTIRELRARARRLKQEKNVGLIIIDYLQLLGGSRRAESRQQEISEISRALKGLAKELDLPVVALSQLSRAVEARQDKRPIMSDLRESGSLEQDADIVMFIYREEYYKPETEKKSIAEIIIAKQRNGPTGVIELGFLKEFTKFVNLAKKYTE</sequence>
<protein>
    <recommendedName>
        <fullName evidence="11 12">Replicative DNA helicase</fullName>
        <ecNumber evidence="11 12">5.6.2.3</ecNumber>
    </recommendedName>
</protein>
<evidence type="ECO:0000256" key="4">
    <source>
        <dbReference type="ARBA" id="ARBA00022741"/>
    </source>
</evidence>
<dbReference type="PANTHER" id="PTHR30153">
    <property type="entry name" value="REPLICATIVE DNA HELICASE DNAB"/>
    <property type="match status" value="1"/>
</dbReference>
<evidence type="ECO:0000256" key="3">
    <source>
        <dbReference type="ARBA" id="ARBA00022705"/>
    </source>
</evidence>
<dbReference type="GO" id="GO:0005829">
    <property type="term" value="C:cytosol"/>
    <property type="evidence" value="ECO:0007669"/>
    <property type="project" value="TreeGrafter"/>
</dbReference>
<keyword evidence="4 12" id="KW-0547">Nucleotide-binding</keyword>
<keyword evidence="5 12" id="KW-0378">Hydrolase</keyword>
<proteinExistence type="inferred from homology"/>
<dbReference type="GO" id="GO:1990077">
    <property type="term" value="C:primosome complex"/>
    <property type="evidence" value="ECO:0007669"/>
    <property type="project" value="UniProtKB-UniRule"/>
</dbReference>
<keyword evidence="3 12" id="KW-0235">DNA replication</keyword>
<feature type="domain" description="SF4 helicase" evidence="13">
    <location>
        <begin position="176"/>
        <end position="441"/>
    </location>
</feature>
<dbReference type="GO" id="GO:0006269">
    <property type="term" value="P:DNA replication, synthesis of primer"/>
    <property type="evidence" value="ECO:0007669"/>
    <property type="project" value="UniProtKB-UniRule"/>
</dbReference>
<gene>
    <name evidence="14" type="ORF">cpu_16700</name>
</gene>
<evidence type="ECO:0000256" key="5">
    <source>
        <dbReference type="ARBA" id="ARBA00022801"/>
    </source>
</evidence>
<evidence type="ECO:0000256" key="7">
    <source>
        <dbReference type="ARBA" id="ARBA00022840"/>
    </source>
</evidence>
<keyword evidence="2 12" id="KW-0639">Primosome</keyword>
<evidence type="ECO:0000313" key="15">
    <source>
        <dbReference type="Proteomes" id="UP000187485"/>
    </source>
</evidence>
<dbReference type="InterPro" id="IPR007693">
    <property type="entry name" value="DNA_helicase_DnaB-like_N"/>
</dbReference>
<dbReference type="InterPro" id="IPR003593">
    <property type="entry name" value="AAA+_ATPase"/>
</dbReference>